<feature type="region of interest" description="Disordered" evidence="3">
    <location>
        <begin position="406"/>
        <end position="430"/>
    </location>
</feature>
<dbReference type="GO" id="GO:0006402">
    <property type="term" value="P:mRNA catabolic process"/>
    <property type="evidence" value="ECO:0007669"/>
    <property type="project" value="TreeGrafter"/>
</dbReference>
<dbReference type="SUPFAM" id="SSF48452">
    <property type="entry name" value="TPR-like"/>
    <property type="match status" value="1"/>
</dbReference>
<dbReference type="InterPro" id="IPR011990">
    <property type="entry name" value="TPR-like_helical_dom_sf"/>
</dbReference>
<evidence type="ECO:0000313" key="4">
    <source>
        <dbReference type="EMBL" id="CDW85417.1"/>
    </source>
</evidence>
<keyword evidence="2" id="KW-0802">TPR repeat</keyword>
<organism evidence="4 5">
    <name type="scientific">Stylonychia lemnae</name>
    <name type="common">Ciliate</name>
    <dbReference type="NCBI Taxonomy" id="5949"/>
    <lineage>
        <taxon>Eukaryota</taxon>
        <taxon>Sar</taxon>
        <taxon>Alveolata</taxon>
        <taxon>Ciliophora</taxon>
        <taxon>Intramacronucleata</taxon>
        <taxon>Spirotrichea</taxon>
        <taxon>Stichotrichia</taxon>
        <taxon>Sporadotrichida</taxon>
        <taxon>Oxytrichidae</taxon>
        <taxon>Stylonychinae</taxon>
        <taxon>Stylonychia</taxon>
    </lineage>
</organism>
<dbReference type="PANTHER" id="PTHR12979">
    <property type="entry name" value="CCR4-NOT TRANSCRIPTION COMPLEX SUBUNIT 10"/>
    <property type="match status" value="1"/>
</dbReference>
<dbReference type="Pfam" id="PF13181">
    <property type="entry name" value="TPR_8"/>
    <property type="match status" value="2"/>
</dbReference>
<evidence type="ECO:0000256" key="3">
    <source>
        <dbReference type="SAM" id="MobiDB-lite"/>
    </source>
</evidence>
<accession>A0A078AW26</accession>
<comment type="similarity">
    <text evidence="1">Belongs to the CNOT10 family.</text>
</comment>
<name>A0A078AW26_STYLE</name>
<feature type="region of interest" description="Disordered" evidence="3">
    <location>
        <begin position="588"/>
        <end position="613"/>
    </location>
</feature>
<feature type="repeat" description="TPR" evidence="2">
    <location>
        <begin position="441"/>
        <end position="474"/>
    </location>
</feature>
<dbReference type="SMART" id="SM00028">
    <property type="entry name" value="TPR"/>
    <property type="match status" value="4"/>
</dbReference>
<keyword evidence="5" id="KW-1185">Reference proteome</keyword>
<dbReference type="PANTHER" id="PTHR12979:SF5">
    <property type="entry name" value="CCR4-NOT TRANSCRIPTION COMPLEX SUBUNIT 10"/>
    <property type="match status" value="1"/>
</dbReference>
<evidence type="ECO:0000313" key="5">
    <source>
        <dbReference type="Proteomes" id="UP000039865"/>
    </source>
</evidence>
<feature type="repeat" description="TPR" evidence="2">
    <location>
        <begin position="501"/>
        <end position="534"/>
    </location>
</feature>
<dbReference type="OMA" id="IKCRFYM"/>
<dbReference type="GO" id="GO:0017148">
    <property type="term" value="P:negative regulation of translation"/>
    <property type="evidence" value="ECO:0007669"/>
    <property type="project" value="TreeGrafter"/>
</dbReference>
<dbReference type="OrthoDB" id="25157at2759"/>
<proteinExistence type="inferred from homology"/>
<reference evidence="4 5" key="1">
    <citation type="submission" date="2014-06" db="EMBL/GenBank/DDBJ databases">
        <authorList>
            <person name="Swart Estienne"/>
        </authorList>
    </citation>
    <scope>NUCLEOTIDE SEQUENCE [LARGE SCALE GENOMIC DNA]</scope>
    <source>
        <strain evidence="4 5">130c</strain>
    </source>
</reference>
<dbReference type="InParanoid" id="A0A078AW26"/>
<dbReference type="EMBL" id="CCKQ01013718">
    <property type="protein sequence ID" value="CDW85417.1"/>
    <property type="molecule type" value="Genomic_DNA"/>
</dbReference>
<sequence length="856" mass="98489">MSQEQHANLGSIEQVSSEDVSQRAFETYQKSNFKETQKMLDKLKTNLEKDSRYQQNLFITEYYANKCKFPQKYLSDMVNLAQDMVQITKAPVCSIKAVQENGLSQQLVQFGNLYQTQINPPYSSPQQYNDQTQGIHGQNTSGGVQHRTGTSTIQKSNNQSSSNDGVQGFPLSLGEVNPVLLYNIAALSYQLQQYGKSLSYLIEILKNLEQVEEFLMIKSLFLMLQILYELRQPASSWPIIAYLELKLREFSQIIQQKQLIRNFQHQEDQKSNNQNQEESKSEGSGSGEQLDESVLNKNSFCIVNSSYLRKHAISPKNMNIHEYKFLLHSYKAIFMILQDEIQLAQAEIKLASELKDRYGQDPVKVKTQINVLAMVQHLGMVNNLKAQIYFKEGNYLKCIKTLTLDEKPSSSPHPSCKYQKHSDDQSKNDSVYQKCQNSFPHYYFNNLGIVHLKLQKYNLAIFYFSKALKYVEKSQNGQPTLQFDQENPNEHISHLNTQKVSEILYNYGLALFKVQRYQEAFRCFEKASLVLRHHPRTSQHKRFVLNQQGDPLKNQESLVSDYDQTQLEKLKQQQQEILKSQNLGYQQKQTKAQQKKEKLAQQQKQSQVNMPPDSMSLQSSIMYLQNALMGIEEQKNNEINYSMYIKFILRQQNINYHINNERVSATQYGSASGVNQTISDSLSESTDAQSILSGEESSSVMDFPQNQQELIAYKQFTVMQYIAEAHSMLGQYQQALECLKLENVLDNEVRLKVDNLANSMSEENPITSKIIQQVNICAIQMSAGNMDQAKLAVDQVLETLELKLQTTEMESKYLLPSYLINLLIYFYMKTKPAVSGQISIAQKSRNKSKTMIRNFS</sequence>
<evidence type="ECO:0000256" key="1">
    <source>
        <dbReference type="ARBA" id="ARBA00010080"/>
    </source>
</evidence>
<dbReference type="PROSITE" id="PS50005">
    <property type="entry name" value="TPR"/>
    <property type="match status" value="2"/>
</dbReference>
<dbReference type="InterPro" id="IPR019734">
    <property type="entry name" value="TPR_rpt"/>
</dbReference>
<dbReference type="GO" id="GO:0030014">
    <property type="term" value="C:CCR4-NOT complex"/>
    <property type="evidence" value="ECO:0007669"/>
    <property type="project" value="InterPro"/>
</dbReference>
<evidence type="ECO:0000256" key="2">
    <source>
        <dbReference type="PROSITE-ProRule" id="PRU00339"/>
    </source>
</evidence>
<dbReference type="Gene3D" id="1.25.40.10">
    <property type="entry name" value="Tetratricopeptide repeat domain"/>
    <property type="match status" value="1"/>
</dbReference>
<dbReference type="Proteomes" id="UP000039865">
    <property type="component" value="Unassembled WGS sequence"/>
</dbReference>
<protein>
    <submittedName>
        <fullName evidence="4">Ccr4-not transcription complex subunit 10 isoform x4</fullName>
    </submittedName>
</protein>
<dbReference type="InterPro" id="IPR039740">
    <property type="entry name" value="CNOT10"/>
</dbReference>
<feature type="region of interest" description="Disordered" evidence="3">
    <location>
        <begin position="265"/>
        <end position="290"/>
    </location>
</feature>
<feature type="region of interest" description="Disordered" evidence="3">
    <location>
        <begin position="137"/>
        <end position="165"/>
    </location>
</feature>
<dbReference type="AlphaFoldDB" id="A0A078AW26"/>
<gene>
    <name evidence="4" type="primary">Contig18404.g19546</name>
    <name evidence="4" type="ORF">STYLEM_14493</name>
</gene>